<dbReference type="PANTHER" id="PTHR12219">
    <property type="entry name" value="NADH-UBIQUINONE OXIDOREDUCTASE"/>
    <property type="match status" value="1"/>
</dbReference>
<organism evidence="7 8">
    <name type="scientific">Cohaesibacter celericrescens</name>
    <dbReference type="NCBI Taxonomy" id="2067669"/>
    <lineage>
        <taxon>Bacteria</taxon>
        <taxon>Pseudomonadati</taxon>
        <taxon>Pseudomonadota</taxon>
        <taxon>Alphaproteobacteria</taxon>
        <taxon>Hyphomicrobiales</taxon>
        <taxon>Cohaesibacteraceae</taxon>
    </lineage>
</organism>
<dbReference type="GO" id="GO:0022900">
    <property type="term" value="P:electron transport chain"/>
    <property type="evidence" value="ECO:0007669"/>
    <property type="project" value="InterPro"/>
</dbReference>
<evidence type="ECO:0000256" key="5">
    <source>
        <dbReference type="ARBA" id="ARBA00022982"/>
    </source>
</evidence>
<sequence length="103" mass="12039">MLKARIYQPARNAMQSGLAKTHRWHLKFEPSASRTIEPLMGHTSSSDTRQQLDLNFDSKQDAIAYAERHHIDYQVMEPKQKKRRIVAYADNFATKRVDGNWTH</sequence>
<comment type="subcellular location">
    <subcellularLocation>
        <location evidence="1">Membrane</location>
    </subcellularLocation>
</comment>
<dbReference type="AlphaFoldDB" id="A0A2N5XTU2"/>
<dbReference type="InterPro" id="IPR006885">
    <property type="entry name" value="NADH_UbQ_FeS_4_mit-like"/>
</dbReference>
<keyword evidence="8" id="KW-1185">Reference proteome</keyword>
<evidence type="ECO:0000256" key="2">
    <source>
        <dbReference type="ARBA" id="ARBA00022448"/>
    </source>
</evidence>
<protein>
    <submittedName>
        <fullName evidence="7">ETC complex I subunit</fullName>
    </submittedName>
</protein>
<dbReference type="PANTHER" id="PTHR12219:SF8">
    <property type="entry name" value="NADH DEHYDROGENASE [UBIQUINONE] IRON-SULFUR PROTEIN 4, MITOCHONDRIAL"/>
    <property type="match status" value="1"/>
</dbReference>
<dbReference type="InterPro" id="IPR038532">
    <property type="entry name" value="NDUFS4-like_sf"/>
</dbReference>
<evidence type="ECO:0000313" key="7">
    <source>
        <dbReference type="EMBL" id="PLW77932.1"/>
    </source>
</evidence>
<keyword evidence="2" id="KW-0813">Transport</keyword>
<evidence type="ECO:0000313" key="8">
    <source>
        <dbReference type="Proteomes" id="UP000234881"/>
    </source>
</evidence>
<name>A0A2N5XTU2_9HYPH</name>
<keyword evidence="3" id="KW-0679">Respiratory chain</keyword>
<evidence type="ECO:0000256" key="6">
    <source>
        <dbReference type="ARBA" id="ARBA00023136"/>
    </source>
</evidence>
<gene>
    <name evidence="7" type="ORF">C0081_06985</name>
</gene>
<dbReference type="GO" id="GO:0016020">
    <property type="term" value="C:membrane"/>
    <property type="evidence" value="ECO:0007669"/>
    <property type="project" value="UniProtKB-SubCell"/>
</dbReference>
<evidence type="ECO:0000256" key="4">
    <source>
        <dbReference type="ARBA" id="ARBA00022946"/>
    </source>
</evidence>
<dbReference type="Proteomes" id="UP000234881">
    <property type="component" value="Unassembled WGS sequence"/>
</dbReference>
<evidence type="ECO:0000256" key="1">
    <source>
        <dbReference type="ARBA" id="ARBA00004370"/>
    </source>
</evidence>
<keyword evidence="4" id="KW-0809">Transit peptide</keyword>
<dbReference type="RefSeq" id="WP_101533172.1">
    <property type="nucleotide sequence ID" value="NZ_PKUQ01000013.1"/>
</dbReference>
<accession>A0A2N5XTU2</accession>
<reference evidence="7 8" key="1">
    <citation type="submission" date="2018-01" db="EMBL/GenBank/DDBJ databases">
        <title>The draft genome sequence of Cohaesibacter sp. H1304.</title>
        <authorList>
            <person name="Wang N.-N."/>
            <person name="Du Z.-J."/>
        </authorList>
    </citation>
    <scope>NUCLEOTIDE SEQUENCE [LARGE SCALE GENOMIC DNA]</scope>
    <source>
        <strain evidence="7 8">H1304</strain>
    </source>
</reference>
<dbReference type="Pfam" id="PF04800">
    <property type="entry name" value="NDUS4"/>
    <property type="match status" value="1"/>
</dbReference>
<dbReference type="EMBL" id="PKUQ01000013">
    <property type="protein sequence ID" value="PLW77932.1"/>
    <property type="molecule type" value="Genomic_DNA"/>
</dbReference>
<dbReference type="Gene3D" id="3.30.160.190">
    <property type="entry name" value="atu1810 like domain"/>
    <property type="match status" value="1"/>
</dbReference>
<keyword evidence="6" id="KW-0472">Membrane</keyword>
<evidence type="ECO:0000256" key="3">
    <source>
        <dbReference type="ARBA" id="ARBA00022660"/>
    </source>
</evidence>
<comment type="caution">
    <text evidence="7">The sequence shown here is derived from an EMBL/GenBank/DDBJ whole genome shotgun (WGS) entry which is preliminary data.</text>
</comment>
<proteinExistence type="predicted"/>
<keyword evidence="5" id="KW-0249">Electron transport</keyword>
<dbReference type="OrthoDB" id="9799572at2"/>